<dbReference type="InterPro" id="IPR011330">
    <property type="entry name" value="Glyco_hydro/deAcase_b/a-brl"/>
</dbReference>
<dbReference type="SUPFAM" id="SSF88713">
    <property type="entry name" value="Glycoside hydrolase/deacetylase"/>
    <property type="match status" value="1"/>
</dbReference>
<dbReference type="Pfam" id="PF01522">
    <property type="entry name" value="Polysacc_deac_1"/>
    <property type="match status" value="1"/>
</dbReference>
<proteinExistence type="predicted"/>
<dbReference type="Proteomes" id="UP001473302">
    <property type="component" value="Unassembled WGS sequence"/>
</dbReference>
<dbReference type="PROSITE" id="PS51677">
    <property type="entry name" value="NODB"/>
    <property type="match status" value="1"/>
</dbReference>
<name>A0ABP9ZCN9_9FUNG</name>
<reference evidence="3 4" key="1">
    <citation type="submission" date="2024-04" db="EMBL/GenBank/DDBJ databases">
        <title>genome sequences of Mucor flavus KT1a and Helicostylum pulchrum KT1b strains isolated from the surface of a dry-aged beef.</title>
        <authorList>
            <person name="Toyotome T."/>
            <person name="Hosono M."/>
            <person name="Torimaru M."/>
            <person name="Fukuda K."/>
            <person name="Mikami N."/>
        </authorList>
    </citation>
    <scope>NUCLEOTIDE SEQUENCE [LARGE SCALE GENOMIC DNA]</scope>
    <source>
        <strain evidence="3 4">KT1a</strain>
    </source>
</reference>
<gene>
    <name evidence="3" type="ORF">MFLAVUS_010430</name>
</gene>
<keyword evidence="4" id="KW-1185">Reference proteome</keyword>
<feature type="chain" id="PRO_5045707979" description="NodB homology domain-containing protein" evidence="1">
    <location>
        <begin position="19"/>
        <end position="442"/>
    </location>
</feature>
<comment type="caution">
    <text evidence="3">The sequence shown here is derived from an EMBL/GenBank/DDBJ whole genome shotgun (WGS) entry which is preliminary data.</text>
</comment>
<evidence type="ECO:0000313" key="3">
    <source>
        <dbReference type="EMBL" id="GAA5816895.1"/>
    </source>
</evidence>
<feature type="signal peptide" evidence="1">
    <location>
        <begin position="1"/>
        <end position="18"/>
    </location>
</feature>
<sequence>MVISFLIALPSFIAIVAATTTPTEPPKVNRIDYVQTSPAWLSHIKGPSYVATGYPFEDEIKSGPLPKTGFKLNLRSYPEPNKQPPINHPEVQAVLKQLDLSKVGTAPPRIVKDWVLDITHYPAQEDPDCWWSASLCKKPKISYIPEDISFCPNKGDWGLNYDDGPYKFWYPTTELDKKFDQPRFYNFLVDSAKKQKATLFFVGSNVIKFPIAAQRALGDGHTICSHTWSHPQMTSLTNEEVVAQLYWTQKAIKESLGITPKCWRPPYGDVDDRVRAIAWQMGMRTILWDQDSNDWNLFVMKGRGHLKPEVIDAYFKTWIKNRAINNDTEHGHITLQHENSNATILISEKWLPELQKSFNVMPIHKCINDAHPYWEESWVYPTLDSPDPTRYHKVDPPISKYEPGDDDDDKLYSGTSHIEIISHQCDMLKKASSTIYTYFVKI</sequence>
<dbReference type="InterPro" id="IPR050248">
    <property type="entry name" value="Polysacc_deacetylase_ArnD"/>
</dbReference>
<dbReference type="EMBL" id="BAABUK010000036">
    <property type="protein sequence ID" value="GAA5816895.1"/>
    <property type="molecule type" value="Genomic_DNA"/>
</dbReference>
<accession>A0ABP9ZCN9</accession>
<evidence type="ECO:0000259" key="2">
    <source>
        <dbReference type="PROSITE" id="PS51677"/>
    </source>
</evidence>
<dbReference type="PANTHER" id="PTHR10587:SF98">
    <property type="entry name" value="CHITIN DEACETYLASE"/>
    <property type="match status" value="1"/>
</dbReference>
<dbReference type="Gene3D" id="3.20.20.370">
    <property type="entry name" value="Glycoside hydrolase/deacetylase"/>
    <property type="match status" value="1"/>
</dbReference>
<dbReference type="PANTHER" id="PTHR10587">
    <property type="entry name" value="GLYCOSYL TRANSFERASE-RELATED"/>
    <property type="match status" value="1"/>
</dbReference>
<evidence type="ECO:0000313" key="4">
    <source>
        <dbReference type="Proteomes" id="UP001473302"/>
    </source>
</evidence>
<evidence type="ECO:0000256" key="1">
    <source>
        <dbReference type="SAM" id="SignalP"/>
    </source>
</evidence>
<organism evidence="3 4">
    <name type="scientific">Mucor flavus</name>
    <dbReference type="NCBI Taxonomy" id="439312"/>
    <lineage>
        <taxon>Eukaryota</taxon>
        <taxon>Fungi</taxon>
        <taxon>Fungi incertae sedis</taxon>
        <taxon>Mucoromycota</taxon>
        <taxon>Mucoromycotina</taxon>
        <taxon>Mucoromycetes</taxon>
        <taxon>Mucorales</taxon>
        <taxon>Mucorineae</taxon>
        <taxon>Mucoraceae</taxon>
        <taxon>Mucor</taxon>
    </lineage>
</organism>
<protein>
    <recommendedName>
        <fullName evidence="2">NodB homology domain-containing protein</fullName>
    </recommendedName>
</protein>
<dbReference type="InterPro" id="IPR002509">
    <property type="entry name" value="NODB_dom"/>
</dbReference>
<keyword evidence="1" id="KW-0732">Signal</keyword>
<feature type="domain" description="NodB homology" evidence="2">
    <location>
        <begin position="155"/>
        <end position="363"/>
    </location>
</feature>